<evidence type="ECO:0000256" key="3">
    <source>
        <dbReference type="ARBA" id="ARBA00022475"/>
    </source>
</evidence>
<proteinExistence type="inferred from homology"/>
<comment type="caution">
    <text evidence="9">The sequence shown here is derived from an EMBL/GenBank/DDBJ whole genome shotgun (WGS) entry which is preliminary data.</text>
</comment>
<evidence type="ECO:0000259" key="8">
    <source>
        <dbReference type="Pfam" id="PF00482"/>
    </source>
</evidence>
<evidence type="ECO:0000256" key="6">
    <source>
        <dbReference type="ARBA" id="ARBA00023136"/>
    </source>
</evidence>
<evidence type="ECO:0000313" key="10">
    <source>
        <dbReference type="Proteomes" id="UP001596071"/>
    </source>
</evidence>
<evidence type="ECO:0000256" key="2">
    <source>
        <dbReference type="ARBA" id="ARBA00005745"/>
    </source>
</evidence>
<protein>
    <submittedName>
        <fullName evidence="9">Competence type IV pilus assembly protein ComGB</fullName>
    </submittedName>
</protein>
<dbReference type="NCBIfam" id="NF041012">
    <property type="entry name" value="T4P_ComGB"/>
    <property type="match status" value="1"/>
</dbReference>
<keyword evidence="6 7" id="KW-0472">Membrane</keyword>
<comment type="similarity">
    <text evidence="2">Belongs to the GSP F family.</text>
</comment>
<dbReference type="Pfam" id="PF00482">
    <property type="entry name" value="T2SSF"/>
    <property type="match status" value="2"/>
</dbReference>
<keyword evidence="5 7" id="KW-1133">Transmembrane helix</keyword>
<evidence type="ECO:0000313" key="9">
    <source>
        <dbReference type="EMBL" id="MFC5603544.1"/>
    </source>
</evidence>
<dbReference type="InterPro" id="IPR042094">
    <property type="entry name" value="T2SS_GspF_sf"/>
</dbReference>
<dbReference type="RefSeq" id="WP_381444160.1">
    <property type="nucleotide sequence ID" value="NZ_JBHSNP010000011.1"/>
</dbReference>
<evidence type="ECO:0000256" key="5">
    <source>
        <dbReference type="ARBA" id="ARBA00022989"/>
    </source>
</evidence>
<feature type="transmembrane region" description="Helical" evidence="7">
    <location>
        <begin position="172"/>
        <end position="191"/>
    </location>
</feature>
<reference evidence="10" key="1">
    <citation type="journal article" date="2019" name="Int. J. Syst. Evol. Microbiol.">
        <title>The Global Catalogue of Microorganisms (GCM) 10K type strain sequencing project: providing services to taxonomists for standard genome sequencing and annotation.</title>
        <authorList>
            <consortium name="The Broad Institute Genomics Platform"/>
            <consortium name="The Broad Institute Genome Sequencing Center for Infectious Disease"/>
            <person name="Wu L."/>
            <person name="Ma J."/>
        </authorList>
    </citation>
    <scope>NUCLEOTIDE SEQUENCE [LARGE SCALE GENOMIC DNA]</scope>
    <source>
        <strain evidence="10">KACC 11299</strain>
    </source>
</reference>
<dbReference type="InterPro" id="IPR018076">
    <property type="entry name" value="T2SS_GspF_dom"/>
</dbReference>
<comment type="subcellular location">
    <subcellularLocation>
        <location evidence="1">Cell membrane</location>
        <topology evidence="1">Multi-pass membrane protein</topology>
    </subcellularLocation>
</comment>
<feature type="transmembrane region" description="Helical" evidence="7">
    <location>
        <begin position="324"/>
        <end position="345"/>
    </location>
</feature>
<feature type="transmembrane region" description="Helical" evidence="7">
    <location>
        <begin position="118"/>
        <end position="140"/>
    </location>
</feature>
<dbReference type="EMBL" id="JBHSNP010000011">
    <property type="protein sequence ID" value="MFC5603544.1"/>
    <property type="molecule type" value="Genomic_DNA"/>
</dbReference>
<name>A0ABW0TZ31_9BACL</name>
<dbReference type="Proteomes" id="UP001596071">
    <property type="component" value="Unassembled WGS sequence"/>
</dbReference>
<feature type="domain" description="Type II secretion system protein GspF" evidence="8">
    <location>
        <begin position="223"/>
        <end position="343"/>
    </location>
</feature>
<dbReference type="Gene3D" id="1.20.81.30">
    <property type="entry name" value="Type II secretion system (T2SS), domain F"/>
    <property type="match status" value="2"/>
</dbReference>
<evidence type="ECO:0000256" key="7">
    <source>
        <dbReference type="SAM" id="Phobius"/>
    </source>
</evidence>
<dbReference type="PRINTS" id="PR00812">
    <property type="entry name" value="BCTERIALGSPF"/>
</dbReference>
<keyword evidence="4 7" id="KW-0812">Transmembrane</keyword>
<feature type="domain" description="Type II secretion system protein GspF" evidence="8">
    <location>
        <begin position="22"/>
        <end position="142"/>
    </location>
</feature>
<dbReference type="PANTHER" id="PTHR30012:SF0">
    <property type="entry name" value="TYPE II SECRETION SYSTEM PROTEIN F-RELATED"/>
    <property type="match status" value="1"/>
</dbReference>
<dbReference type="PANTHER" id="PTHR30012">
    <property type="entry name" value="GENERAL SECRETION PATHWAY PROTEIN"/>
    <property type="match status" value="1"/>
</dbReference>
<evidence type="ECO:0000256" key="1">
    <source>
        <dbReference type="ARBA" id="ARBA00004651"/>
    </source>
</evidence>
<evidence type="ECO:0000256" key="4">
    <source>
        <dbReference type="ARBA" id="ARBA00022692"/>
    </source>
</evidence>
<organism evidence="9 10">
    <name type="scientific">Sporosarcina koreensis</name>
    <dbReference type="NCBI Taxonomy" id="334735"/>
    <lineage>
        <taxon>Bacteria</taxon>
        <taxon>Bacillati</taxon>
        <taxon>Bacillota</taxon>
        <taxon>Bacilli</taxon>
        <taxon>Bacillales</taxon>
        <taxon>Caryophanaceae</taxon>
        <taxon>Sporosarcina</taxon>
    </lineage>
</organism>
<gene>
    <name evidence="9" type="primary">comGB</name>
    <name evidence="9" type="ORF">ACFPTP_09940</name>
</gene>
<dbReference type="InterPro" id="IPR003004">
    <property type="entry name" value="GspF/PilC"/>
</dbReference>
<keyword evidence="3" id="KW-1003">Cell membrane</keyword>
<sequence length="351" mass="39558">MGKRGTRLFRKSFSNIDNRASFLGRLSLLMQEGYTFHDGLVLLMPYHSKQYSELLELLELDLKNGLGVTDILRRLGFSSNVLLPVIIAELDGRIADALKGIAERMKQSEERKRKLRNLLLYPIILFFFLTIFLVVFRSYFLPNLQAMSVARNDTVNGFVSLLPLLVSRIPDLMIGSGILIIITAGIGILIYRKLLPYRKIRFLLSIPFVGSLFSKWKTRDFSGEIGGLLQSGLSMQDALEVLVEQEVDPILSEIAETIKGHVIYGETFDNAILLTAGLRKELNTYAKHGSDTGHLGKELLLFSENLHAMIEEEMTRWLALMQPVLFTILAICILAAYLALLLPVYSTFDSL</sequence>
<keyword evidence="10" id="KW-1185">Reference proteome</keyword>
<dbReference type="InterPro" id="IPR047692">
    <property type="entry name" value="T4P_ComGB"/>
</dbReference>
<accession>A0ABW0TZ31</accession>